<dbReference type="Pfam" id="PF12833">
    <property type="entry name" value="HTH_18"/>
    <property type="match status" value="1"/>
</dbReference>
<organism evidence="5 6">
    <name type="scientific">Intestinibacter bartlettii</name>
    <dbReference type="NCBI Taxonomy" id="261299"/>
    <lineage>
        <taxon>Bacteria</taxon>
        <taxon>Bacillati</taxon>
        <taxon>Bacillota</taxon>
        <taxon>Clostridia</taxon>
        <taxon>Peptostreptococcales</taxon>
        <taxon>Peptostreptococcaceae</taxon>
        <taxon>Intestinibacter</taxon>
    </lineage>
</organism>
<evidence type="ECO:0000259" key="4">
    <source>
        <dbReference type="PROSITE" id="PS01124"/>
    </source>
</evidence>
<dbReference type="SMART" id="SM00342">
    <property type="entry name" value="HTH_ARAC"/>
    <property type="match status" value="1"/>
</dbReference>
<dbReference type="Gene3D" id="1.10.10.60">
    <property type="entry name" value="Homeodomain-like"/>
    <property type="match status" value="1"/>
</dbReference>
<keyword evidence="6" id="KW-1185">Reference proteome</keyword>
<sequence>MSKTYFILDKKYSDVLEKLGLNTKEVLKKAQLPQDLFNRKSPVMTIDEYIRFMESIKELSKDDSIPIKMGSIENVETFSPPIFAAYCSKNALTCMKRISKYKKLIGPLEFVVNTNKDNVTIEMSFANDENELPEFLVATEMVFLIVLIRNATKEHIVPIEIMTKYNLDNDDYTKFFGVKPKIGTKNILTISKKDALMPFISENESMWEYFEPELKRRLSELDIEDTYAARVRSSLIELLPAGEGSIDNVAIKLGLSKRTLQRKLKEEETTFQKQLNHTRELLARHYLKNSDMTSDDIAYLLGYQDLNSFVRAFNAWTGMTVSKYKRELI</sequence>
<dbReference type="RefSeq" id="WP_226924208.1">
    <property type="nucleotide sequence ID" value="NZ_BAABXU010000001.1"/>
</dbReference>
<evidence type="ECO:0000256" key="1">
    <source>
        <dbReference type="ARBA" id="ARBA00023015"/>
    </source>
</evidence>
<accession>A0ABS8CXJ6</accession>
<dbReference type="Pfam" id="PF12625">
    <property type="entry name" value="Arabinose_bd"/>
    <property type="match status" value="1"/>
</dbReference>
<dbReference type="InterPro" id="IPR032687">
    <property type="entry name" value="AraC-type_N"/>
</dbReference>
<evidence type="ECO:0000256" key="2">
    <source>
        <dbReference type="ARBA" id="ARBA00023125"/>
    </source>
</evidence>
<comment type="caution">
    <text evidence="5">The sequence shown here is derived from an EMBL/GenBank/DDBJ whole genome shotgun (WGS) entry which is preliminary data.</text>
</comment>
<keyword evidence="3" id="KW-0804">Transcription</keyword>
<keyword evidence="2" id="KW-0238">DNA-binding</keyword>
<dbReference type="PANTHER" id="PTHR47894:SF1">
    <property type="entry name" value="HTH-TYPE TRANSCRIPTIONAL REGULATOR VQSM"/>
    <property type="match status" value="1"/>
</dbReference>
<evidence type="ECO:0000313" key="6">
    <source>
        <dbReference type="Proteomes" id="UP001299409"/>
    </source>
</evidence>
<proteinExistence type="predicted"/>
<dbReference type="InterPro" id="IPR009057">
    <property type="entry name" value="Homeodomain-like_sf"/>
</dbReference>
<dbReference type="PANTHER" id="PTHR47894">
    <property type="entry name" value="HTH-TYPE TRANSCRIPTIONAL REGULATOR GADX"/>
    <property type="match status" value="1"/>
</dbReference>
<keyword evidence="1" id="KW-0805">Transcription regulation</keyword>
<reference evidence="5 6" key="1">
    <citation type="submission" date="2021-10" db="EMBL/GenBank/DDBJ databases">
        <title>Collection of gut derived symbiotic bacterial strains cultured from healthy donors.</title>
        <authorList>
            <person name="Lin H."/>
            <person name="Littmann E."/>
            <person name="Claire K."/>
            <person name="Pamer E."/>
        </authorList>
    </citation>
    <scope>NUCLEOTIDE SEQUENCE [LARGE SCALE GENOMIC DNA]</scope>
    <source>
        <strain evidence="5 6">MSK.17.68</strain>
    </source>
</reference>
<dbReference type="Proteomes" id="UP001299409">
    <property type="component" value="Unassembled WGS sequence"/>
</dbReference>
<evidence type="ECO:0000256" key="3">
    <source>
        <dbReference type="ARBA" id="ARBA00023163"/>
    </source>
</evidence>
<gene>
    <name evidence="5" type="ORF">LIP50_08290</name>
</gene>
<name>A0ABS8CXJ6_9FIRM</name>
<dbReference type="InterPro" id="IPR018060">
    <property type="entry name" value="HTH_AraC"/>
</dbReference>
<evidence type="ECO:0000313" key="5">
    <source>
        <dbReference type="EMBL" id="MCB5446196.1"/>
    </source>
</evidence>
<dbReference type="PROSITE" id="PS01124">
    <property type="entry name" value="HTH_ARAC_FAMILY_2"/>
    <property type="match status" value="1"/>
</dbReference>
<protein>
    <submittedName>
        <fullName evidence="5">AraC family transcriptional regulator</fullName>
    </submittedName>
</protein>
<feature type="domain" description="HTH araC/xylS-type" evidence="4">
    <location>
        <begin position="229"/>
        <end position="327"/>
    </location>
</feature>
<dbReference type="SUPFAM" id="SSF46689">
    <property type="entry name" value="Homeodomain-like"/>
    <property type="match status" value="1"/>
</dbReference>
<dbReference type="EMBL" id="JAJBMB010000007">
    <property type="protein sequence ID" value="MCB5446196.1"/>
    <property type="molecule type" value="Genomic_DNA"/>
</dbReference>